<protein>
    <submittedName>
        <fullName evidence="1">Uncharacterized protein</fullName>
    </submittedName>
</protein>
<dbReference type="EMBL" id="CM037158">
    <property type="protein sequence ID" value="KAH7851511.1"/>
    <property type="molecule type" value="Genomic_DNA"/>
</dbReference>
<proteinExistence type="predicted"/>
<evidence type="ECO:0000313" key="2">
    <source>
        <dbReference type="Proteomes" id="UP000828048"/>
    </source>
</evidence>
<name>A0ACB7YDE2_9ERIC</name>
<keyword evidence="2" id="KW-1185">Reference proteome</keyword>
<organism evidence="1 2">
    <name type="scientific">Vaccinium darrowii</name>
    <dbReference type="NCBI Taxonomy" id="229202"/>
    <lineage>
        <taxon>Eukaryota</taxon>
        <taxon>Viridiplantae</taxon>
        <taxon>Streptophyta</taxon>
        <taxon>Embryophyta</taxon>
        <taxon>Tracheophyta</taxon>
        <taxon>Spermatophyta</taxon>
        <taxon>Magnoliopsida</taxon>
        <taxon>eudicotyledons</taxon>
        <taxon>Gunneridae</taxon>
        <taxon>Pentapetalae</taxon>
        <taxon>asterids</taxon>
        <taxon>Ericales</taxon>
        <taxon>Ericaceae</taxon>
        <taxon>Vaccinioideae</taxon>
        <taxon>Vaccinieae</taxon>
        <taxon>Vaccinium</taxon>
    </lineage>
</organism>
<comment type="caution">
    <text evidence="1">The sequence shown here is derived from an EMBL/GenBank/DDBJ whole genome shotgun (WGS) entry which is preliminary data.</text>
</comment>
<gene>
    <name evidence="1" type="ORF">Vadar_012688</name>
</gene>
<evidence type="ECO:0000313" key="1">
    <source>
        <dbReference type="EMBL" id="KAH7851511.1"/>
    </source>
</evidence>
<dbReference type="Proteomes" id="UP000828048">
    <property type="component" value="Chromosome 8"/>
</dbReference>
<reference evidence="1 2" key="1">
    <citation type="journal article" date="2021" name="Hortic Res">
        <title>High-quality reference genome and annotation aids understanding of berry development for evergreen blueberry (Vaccinium darrowii).</title>
        <authorList>
            <person name="Yu J."/>
            <person name="Hulse-Kemp A.M."/>
            <person name="Babiker E."/>
            <person name="Staton M."/>
        </authorList>
    </citation>
    <scope>NUCLEOTIDE SEQUENCE [LARGE SCALE GENOMIC DNA]</scope>
    <source>
        <strain evidence="2">cv. NJ 8807/NJ 8810</strain>
        <tissue evidence="1">Young leaf</tissue>
    </source>
</reference>
<sequence>MILTDLNSSTSSHEELYTTKPQTSCFSSHAFTNSIQDQRGFHPKEIANHQEYQQESNNFSMNGGGSHDNSATNGENNRSLKFSSWKKEDGNDDQRVGSTKWTCSKMRVMGRTIIVNSNQMSSEAQTNALMKFEDQNAKSSDPTENDNGGNSSSINSNSPIRVCSDCNTTKTPLWRSGPRGPKSLCNACGIRQRKARKAMAMAATAAAAPTTATPTSSNDTVLGAESSSPLKIKLQHKAKRSNNGHVSQYKKRSKLATPKSHGRKKLCLEDFLISLTKNLAIQQVFPQDEKEAAILLMALSCGLVHG</sequence>
<accession>A0ACB7YDE2</accession>